<dbReference type="AlphaFoldDB" id="A0A2T9KCN6"/>
<reference evidence="1 2" key="1">
    <citation type="submission" date="2018-04" db="EMBL/GenBank/DDBJ databases">
        <title>The genome sequence of Caulobacter sp. 744.</title>
        <authorList>
            <person name="Gao J."/>
            <person name="Sun J."/>
        </authorList>
    </citation>
    <scope>NUCLEOTIDE SEQUENCE [LARGE SCALE GENOMIC DNA]</scope>
    <source>
        <strain evidence="1 2">774</strain>
    </source>
</reference>
<dbReference type="EMBL" id="QDKQ01000016">
    <property type="protein sequence ID" value="PVM93659.1"/>
    <property type="molecule type" value="Genomic_DNA"/>
</dbReference>
<evidence type="ECO:0000313" key="1">
    <source>
        <dbReference type="EMBL" id="PVM93659.1"/>
    </source>
</evidence>
<organism evidence="1 2">
    <name type="scientific">Caulobacter endophyticus</name>
    <dbReference type="NCBI Taxonomy" id="2172652"/>
    <lineage>
        <taxon>Bacteria</taxon>
        <taxon>Pseudomonadati</taxon>
        <taxon>Pseudomonadota</taxon>
        <taxon>Alphaproteobacteria</taxon>
        <taxon>Caulobacterales</taxon>
        <taxon>Caulobacteraceae</taxon>
        <taxon>Caulobacter</taxon>
    </lineage>
</organism>
<protein>
    <recommendedName>
        <fullName evidence="3">DUF1508 domain-containing protein</fullName>
    </recommendedName>
</protein>
<evidence type="ECO:0008006" key="3">
    <source>
        <dbReference type="Google" id="ProtNLM"/>
    </source>
</evidence>
<gene>
    <name evidence="1" type="ORF">DDF67_02955</name>
</gene>
<keyword evidence="2" id="KW-1185">Reference proteome</keyword>
<evidence type="ECO:0000313" key="2">
    <source>
        <dbReference type="Proteomes" id="UP000245073"/>
    </source>
</evidence>
<name>A0A2T9KCN6_9CAUL</name>
<comment type="caution">
    <text evidence="1">The sequence shown here is derived from an EMBL/GenBank/DDBJ whole genome shotgun (WGS) entry which is preliminary data.</text>
</comment>
<sequence>MRSADRAFAFSLRRSAAAWHWSVDEAGMVVASGSASSRALAAALIIREICSRSRPHAASSIEQAA</sequence>
<dbReference type="Proteomes" id="UP000245073">
    <property type="component" value="Unassembled WGS sequence"/>
</dbReference>
<accession>A0A2T9KCN6</accession>
<proteinExistence type="predicted"/>